<organism evidence="9 10">
    <name type="scientific">Streptomyces genisteinicus</name>
    <dbReference type="NCBI Taxonomy" id="2768068"/>
    <lineage>
        <taxon>Bacteria</taxon>
        <taxon>Bacillati</taxon>
        <taxon>Actinomycetota</taxon>
        <taxon>Actinomycetes</taxon>
        <taxon>Kitasatosporales</taxon>
        <taxon>Streptomycetaceae</taxon>
        <taxon>Streptomyces</taxon>
    </lineage>
</organism>
<evidence type="ECO:0000259" key="7">
    <source>
        <dbReference type="Pfam" id="PF02884"/>
    </source>
</evidence>
<feature type="active site" evidence="4">
    <location>
        <position position="279"/>
    </location>
</feature>
<dbReference type="SUPFAM" id="SSF74650">
    <property type="entry name" value="Galactose mutarotase-like"/>
    <property type="match status" value="1"/>
</dbReference>
<dbReference type="PANTHER" id="PTHR38481:SF1">
    <property type="entry name" value="HYALURONATE LYASE"/>
    <property type="match status" value="1"/>
</dbReference>
<dbReference type="InterPro" id="IPR012970">
    <property type="entry name" value="Lyase_8_alpha_N"/>
</dbReference>
<evidence type="ECO:0000313" key="10">
    <source>
        <dbReference type="Proteomes" id="UP000516230"/>
    </source>
</evidence>
<evidence type="ECO:0000256" key="3">
    <source>
        <dbReference type="ARBA" id="ARBA00023239"/>
    </source>
</evidence>
<dbReference type="InterPro" id="IPR003159">
    <property type="entry name" value="Lyase_8_central_dom"/>
</dbReference>
<feature type="active site" evidence="4">
    <location>
        <position position="343"/>
    </location>
</feature>
<reference evidence="9 10" key="1">
    <citation type="submission" date="2020-08" db="EMBL/GenBank/DDBJ databases">
        <title>A novel species.</title>
        <authorList>
            <person name="Gao J."/>
        </authorList>
    </citation>
    <scope>NUCLEOTIDE SEQUENCE [LARGE SCALE GENOMIC DNA]</scope>
    <source>
        <strain evidence="9 10">CRPJ-33</strain>
    </source>
</reference>
<evidence type="ECO:0000256" key="2">
    <source>
        <dbReference type="ARBA" id="ARBA00022729"/>
    </source>
</evidence>
<dbReference type="InterPro" id="IPR008929">
    <property type="entry name" value="Chondroitin_lyas"/>
</dbReference>
<feature type="chain" id="PRO_5039556198" evidence="5">
    <location>
        <begin position="20"/>
        <end position="853"/>
    </location>
</feature>
<dbReference type="InterPro" id="IPR011071">
    <property type="entry name" value="Lyase_8-like_C"/>
</dbReference>
<feature type="domain" description="Polysaccharide lyase family 8 central" evidence="6">
    <location>
        <begin position="425"/>
        <end position="726"/>
    </location>
</feature>
<dbReference type="GO" id="GO:0016837">
    <property type="term" value="F:carbon-oxygen lyase activity, acting on polysaccharides"/>
    <property type="evidence" value="ECO:0007669"/>
    <property type="project" value="UniProtKB-ARBA"/>
</dbReference>
<feature type="active site" evidence="4">
    <location>
        <position position="288"/>
    </location>
</feature>
<feature type="domain" description="Polysaccharide lyase 8 N-terminal alpha-helical" evidence="8">
    <location>
        <begin position="65"/>
        <end position="374"/>
    </location>
</feature>
<evidence type="ECO:0000256" key="1">
    <source>
        <dbReference type="ARBA" id="ARBA00006699"/>
    </source>
</evidence>
<dbReference type="InterPro" id="IPR038970">
    <property type="entry name" value="Lyase_8"/>
</dbReference>
<dbReference type="SUPFAM" id="SSF49863">
    <property type="entry name" value="Hyaluronate lyase-like, C-terminal domain"/>
    <property type="match status" value="1"/>
</dbReference>
<dbReference type="InterPro" id="IPR014718">
    <property type="entry name" value="GH-type_carb-bd"/>
</dbReference>
<dbReference type="RefSeq" id="WP_187741639.1">
    <property type="nucleotide sequence ID" value="NZ_CP060825.1"/>
</dbReference>
<dbReference type="Pfam" id="PF08124">
    <property type="entry name" value="Lyase_8_N"/>
    <property type="match status" value="1"/>
</dbReference>
<dbReference type="EMBL" id="CP060825">
    <property type="protein sequence ID" value="QNP64506.1"/>
    <property type="molecule type" value="Genomic_DNA"/>
</dbReference>
<dbReference type="InterPro" id="IPR006311">
    <property type="entry name" value="TAT_signal"/>
</dbReference>
<protein>
    <submittedName>
        <fullName evidence="9">Silent information regulator protein Sir2</fullName>
    </submittedName>
</protein>
<dbReference type="Pfam" id="PF02884">
    <property type="entry name" value="Lyase_8_C"/>
    <property type="match status" value="1"/>
</dbReference>
<dbReference type="Proteomes" id="UP000516230">
    <property type="component" value="Chromosome"/>
</dbReference>
<dbReference type="GO" id="GO:0005576">
    <property type="term" value="C:extracellular region"/>
    <property type="evidence" value="ECO:0007669"/>
    <property type="project" value="InterPro"/>
</dbReference>
<dbReference type="InterPro" id="IPR011013">
    <property type="entry name" value="Gal_mutarotase_sf_dom"/>
</dbReference>
<proteinExistence type="inferred from homology"/>
<evidence type="ECO:0000313" key="9">
    <source>
        <dbReference type="EMBL" id="QNP64506.1"/>
    </source>
</evidence>
<dbReference type="AlphaFoldDB" id="A0A7H0HVE0"/>
<keyword evidence="10" id="KW-1185">Reference proteome</keyword>
<gene>
    <name evidence="9" type="ORF">IAG43_17360</name>
</gene>
<dbReference type="Gene3D" id="2.60.220.10">
    <property type="entry name" value="Polysaccharide lyase family 8-like, C-terminal"/>
    <property type="match status" value="1"/>
</dbReference>
<accession>A0A7H0HVE0</accession>
<dbReference type="GO" id="GO:0005975">
    <property type="term" value="P:carbohydrate metabolic process"/>
    <property type="evidence" value="ECO:0007669"/>
    <property type="project" value="InterPro"/>
</dbReference>
<dbReference type="SUPFAM" id="SSF48230">
    <property type="entry name" value="Chondroitin AC/alginate lyase"/>
    <property type="match status" value="1"/>
</dbReference>
<dbReference type="Pfam" id="PF02278">
    <property type="entry name" value="Lyase_8"/>
    <property type="match status" value="1"/>
</dbReference>
<evidence type="ECO:0000256" key="4">
    <source>
        <dbReference type="PIRSR" id="PIRSR638970-1"/>
    </source>
</evidence>
<dbReference type="GO" id="GO:0030246">
    <property type="term" value="F:carbohydrate binding"/>
    <property type="evidence" value="ECO:0007669"/>
    <property type="project" value="InterPro"/>
</dbReference>
<evidence type="ECO:0000259" key="8">
    <source>
        <dbReference type="Pfam" id="PF08124"/>
    </source>
</evidence>
<dbReference type="KEGG" id="sgj:IAG43_17360"/>
<dbReference type="PANTHER" id="PTHR38481">
    <property type="entry name" value="HYALURONATE LYASE"/>
    <property type="match status" value="1"/>
</dbReference>
<evidence type="ECO:0000259" key="6">
    <source>
        <dbReference type="Pfam" id="PF02278"/>
    </source>
</evidence>
<keyword evidence="3" id="KW-0456">Lyase</keyword>
<comment type="similarity">
    <text evidence="1">Belongs to the polysaccharide lyase 8 family.</text>
</comment>
<dbReference type="Gene3D" id="2.70.98.10">
    <property type="match status" value="1"/>
</dbReference>
<feature type="signal peptide" evidence="5">
    <location>
        <begin position="1"/>
        <end position="19"/>
    </location>
</feature>
<feature type="domain" description="Polysaccharide lyase family 8 C-terminal" evidence="7">
    <location>
        <begin position="740"/>
        <end position="807"/>
    </location>
</feature>
<keyword evidence="2 5" id="KW-0732">Signal</keyword>
<dbReference type="PROSITE" id="PS51318">
    <property type="entry name" value="TAT"/>
    <property type="match status" value="1"/>
</dbReference>
<dbReference type="InterPro" id="IPR004103">
    <property type="entry name" value="Lyase_8_C"/>
</dbReference>
<name>A0A7H0HVE0_9ACTN</name>
<evidence type="ECO:0000256" key="5">
    <source>
        <dbReference type="SAM" id="SignalP"/>
    </source>
</evidence>
<sequence>MHFSRRALLSLLPAAGVVAATGPRAGAASLPDGARAAGGAGDRALLLANTLAVFAGTEESNGRPEVAAKLAAVEATALARLAAMDGAGAGEVFRGMPLGTSDPDLARTFQYLYEIALAVRAPGPAPSRVRGDRAVAERVVDALARLHDTYYGDQSTGYYGNWFTWEIGISTHVSKCLVLLRDEIAAHRPALTAAYTASMDAYLRNGKDGDVDLDSRFHTGANLADITTNRILQGAVLGDDARVAKAVADQLTVFATIDPYHLRHGVTDGFYADGSFVQHASVAYTGSYGKGLLTRVVQTVKILDGTGFSGGGGDLAATVLRWVTDGFAPLIHEGWMMEAVKGRGVSRTGTGYADAAAVVEAAVDLTAHVPRGDADALTGWVKHVRATSPAPPDPAAFVSPVSVARHADLLASAVPAKDLTPAAHHAAFNAMDRTVHRRPGWSFALSRSSVRVSKYEYMSGENLAPWFQGDGAHHLYLSGQDQTRAYGIDHLTVVDPLRLAGVTAPVERRRTVPELYGTLWYDNPERGFTASSQAQNDYVYFPRGTNAHSGGARLGAYGTASMVIGDDAAHAADRAGLLPEDFVTHRGARGTKSWFLLDDEVVVLAAGVGDPAGRAVTSTLDTRIADADTAVELTGELRGGTPWQGTGTAPLAWLRCADPVEGTAVGYALLSGPPATVGLATVTRSRRTVRLTNPDTPVTKQVFTLGVDRAAGAPPVSFAYALVPHATARRLRSYAGGPLTVLANTTRMQAVRHARLSLVAVNTFTPGVHRTAGLAVDGPASVLVRRTPDGATSLAVSDPTTGRDTVTLTLHGRRLRPVHMDPGVRAVPVPGGTRVEVTTRHLYGRSLGATLRP</sequence>
<dbReference type="Gene3D" id="1.50.10.100">
    <property type="entry name" value="Chondroitin AC/alginate lyase"/>
    <property type="match status" value="1"/>
</dbReference>